<keyword evidence="3" id="KW-1185">Reference proteome</keyword>
<evidence type="ECO:0000256" key="1">
    <source>
        <dbReference type="SAM" id="MobiDB-lite"/>
    </source>
</evidence>
<evidence type="ECO:0000313" key="3">
    <source>
        <dbReference type="Proteomes" id="UP000184330"/>
    </source>
</evidence>
<proteinExistence type="predicted"/>
<dbReference type="EMBL" id="FJOG01000005">
    <property type="protein sequence ID" value="CZR54936.1"/>
    <property type="molecule type" value="Genomic_DNA"/>
</dbReference>
<reference evidence="2 3" key="1">
    <citation type="submission" date="2016-03" db="EMBL/GenBank/DDBJ databases">
        <authorList>
            <person name="Ploux O."/>
        </authorList>
    </citation>
    <scope>NUCLEOTIDE SEQUENCE [LARGE SCALE GENOMIC DNA]</scope>
    <source>
        <strain evidence="2 3">UAMH 11012</strain>
    </source>
</reference>
<sequence>MIAMIFPTSRLECVSWLSWVEGNIEGKFDLEGIRKIDLEAVSRFSFTINERDNTLSLSVAIDLREADFGGLAVAEVGFWACSQAPRGCDTFLTDLIISNLSTALIRSSLVFGLHCLSLSKKAVSNPSPSKRKGNTAFNSPVVPIIPGGLGDRRRRKDE</sequence>
<gene>
    <name evidence="2" type="ORF">PAC_04821</name>
</gene>
<dbReference type="AlphaFoldDB" id="A0A1L7WQA1"/>
<name>A0A1L7WQA1_9HELO</name>
<dbReference type="Proteomes" id="UP000184330">
    <property type="component" value="Unassembled WGS sequence"/>
</dbReference>
<accession>A0A1L7WQA1</accession>
<organism evidence="2 3">
    <name type="scientific">Phialocephala subalpina</name>
    <dbReference type="NCBI Taxonomy" id="576137"/>
    <lineage>
        <taxon>Eukaryota</taxon>
        <taxon>Fungi</taxon>
        <taxon>Dikarya</taxon>
        <taxon>Ascomycota</taxon>
        <taxon>Pezizomycotina</taxon>
        <taxon>Leotiomycetes</taxon>
        <taxon>Helotiales</taxon>
        <taxon>Mollisiaceae</taxon>
        <taxon>Phialocephala</taxon>
        <taxon>Phialocephala fortinii species complex</taxon>
    </lineage>
</organism>
<feature type="region of interest" description="Disordered" evidence="1">
    <location>
        <begin position="122"/>
        <end position="158"/>
    </location>
</feature>
<protein>
    <submittedName>
        <fullName evidence="2">Uncharacterized protein</fullName>
    </submittedName>
</protein>
<evidence type="ECO:0000313" key="2">
    <source>
        <dbReference type="EMBL" id="CZR54936.1"/>
    </source>
</evidence>